<reference evidence="13 14" key="1">
    <citation type="submission" date="2020-08" db="EMBL/GenBank/DDBJ databases">
        <title>Genomic Encyclopedia of Type Strains, Phase IV (KMG-IV): sequencing the most valuable type-strain genomes for metagenomic binning, comparative biology and taxonomic classification.</title>
        <authorList>
            <person name="Goeker M."/>
        </authorList>
    </citation>
    <scope>NUCLEOTIDE SEQUENCE [LARGE SCALE GENOMIC DNA]</scope>
    <source>
        <strain evidence="13 14">DSM 105137</strain>
    </source>
</reference>
<dbReference type="GO" id="GO:0009881">
    <property type="term" value="F:photoreceptor activity"/>
    <property type="evidence" value="ECO:0007669"/>
    <property type="project" value="UniProtKB-KW"/>
</dbReference>
<dbReference type="Pfam" id="PF00512">
    <property type="entry name" value="HisKA"/>
    <property type="match status" value="1"/>
</dbReference>
<evidence type="ECO:0000256" key="2">
    <source>
        <dbReference type="ARBA" id="ARBA00006402"/>
    </source>
</evidence>
<dbReference type="Pfam" id="PF00360">
    <property type="entry name" value="PHY"/>
    <property type="match status" value="1"/>
</dbReference>
<dbReference type="RefSeq" id="WP_183495954.1">
    <property type="nucleotide sequence ID" value="NZ_JACIFF010000005.1"/>
</dbReference>
<dbReference type="SUPFAM" id="SSF55781">
    <property type="entry name" value="GAF domain-like"/>
    <property type="match status" value="2"/>
</dbReference>
<dbReference type="EMBL" id="JACIFF010000005">
    <property type="protein sequence ID" value="MBB4079723.1"/>
    <property type="molecule type" value="Genomic_DNA"/>
</dbReference>
<dbReference type="InterPro" id="IPR036890">
    <property type="entry name" value="HATPase_C_sf"/>
</dbReference>
<evidence type="ECO:0000256" key="8">
    <source>
        <dbReference type="ARBA" id="ARBA00022777"/>
    </source>
</evidence>
<dbReference type="InterPro" id="IPR035965">
    <property type="entry name" value="PAS-like_dom_sf"/>
</dbReference>
<dbReference type="AlphaFoldDB" id="A0A840E6Z3"/>
<keyword evidence="4" id="KW-0600">Photoreceptor protein</keyword>
<comment type="similarity">
    <text evidence="2">In the N-terminal section; belongs to the phytochrome family.</text>
</comment>
<gene>
    <name evidence="13" type="ORF">GGR28_002348</name>
</gene>
<dbReference type="Pfam" id="PF08446">
    <property type="entry name" value="PAS_2"/>
    <property type="match status" value="1"/>
</dbReference>
<dbReference type="Pfam" id="PF01590">
    <property type="entry name" value="GAF"/>
    <property type="match status" value="1"/>
</dbReference>
<keyword evidence="8 13" id="KW-0418">Kinase</keyword>
<dbReference type="InterPro" id="IPR029016">
    <property type="entry name" value="GAF-like_dom_sf"/>
</dbReference>
<dbReference type="InterPro" id="IPR004358">
    <property type="entry name" value="Sig_transdc_His_kin-like_C"/>
</dbReference>
<evidence type="ECO:0000256" key="6">
    <source>
        <dbReference type="ARBA" id="ARBA00022606"/>
    </source>
</evidence>
<keyword evidence="7" id="KW-0808">Transferase</keyword>
<dbReference type="PANTHER" id="PTHR42878">
    <property type="entry name" value="TWO-COMPONENT HISTIDINE KINASE"/>
    <property type="match status" value="1"/>
</dbReference>
<dbReference type="GO" id="GO:0000156">
    <property type="term" value="F:phosphorelay response regulator activity"/>
    <property type="evidence" value="ECO:0007669"/>
    <property type="project" value="TreeGrafter"/>
</dbReference>
<dbReference type="SUPFAM" id="SSF47384">
    <property type="entry name" value="Homodimeric domain of signal transducing histidine kinase"/>
    <property type="match status" value="1"/>
</dbReference>
<evidence type="ECO:0000259" key="12">
    <source>
        <dbReference type="PROSITE" id="PS50109"/>
    </source>
</evidence>
<dbReference type="Gene3D" id="1.10.287.130">
    <property type="match status" value="1"/>
</dbReference>
<dbReference type="CDD" id="cd00082">
    <property type="entry name" value="HisKA"/>
    <property type="match status" value="1"/>
</dbReference>
<evidence type="ECO:0000256" key="5">
    <source>
        <dbReference type="ARBA" id="ARBA00022553"/>
    </source>
</evidence>
<dbReference type="Gene3D" id="3.30.450.40">
    <property type="match status" value="1"/>
</dbReference>
<dbReference type="PANTHER" id="PTHR42878:SF15">
    <property type="entry name" value="BACTERIOPHYTOCHROME"/>
    <property type="match status" value="1"/>
</dbReference>
<name>A0A840E6Z3_9BACT</name>
<keyword evidence="14" id="KW-1185">Reference proteome</keyword>
<evidence type="ECO:0000256" key="10">
    <source>
        <dbReference type="ARBA" id="ARBA00023170"/>
    </source>
</evidence>
<keyword evidence="10" id="KW-0675">Receptor</keyword>
<evidence type="ECO:0000313" key="13">
    <source>
        <dbReference type="EMBL" id="MBB4079723.1"/>
    </source>
</evidence>
<dbReference type="GO" id="GO:0030295">
    <property type="term" value="F:protein kinase activator activity"/>
    <property type="evidence" value="ECO:0007669"/>
    <property type="project" value="TreeGrafter"/>
</dbReference>
<dbReference type="PROSITE" id="PS50109">
    <property type="entry name" value="HIS_KIN"/>
    <property type="match status" value="1"/>
</dbReference>
<dbReference type="InterPro" id="IPR013515">
    <property type="entry name" value="Phytochrome_cen-reg"/>
</dbReference>
<dbReference type="InterPro" id="IPR013654">
    <property type="entry name" value="PAS_2"/>
</dbReference>
<dbReference type="InterPro" id="IPR003594">
    <property type="entry name" value="HATPase_dom"/>
</dbReference>
<organism evidence="13 14">
    <name type="scientific">Neolewinella aquimaris</name>
    <dbReference type="NCBI Taxonomy" id="1835722"/>
    <lineage>
        <taxon>Bacteria</taxon>
        <taxon>Pseudomonadati</taxon>
        <taxon>Bacteroidota</taxon>
        <taxon>Saprospiria</taxon>
        <taxon>Saprospirales</taxon>
        <taxon>Lewinellaceae</taxon>
        <taxon>Neolewinella</taxon>
    </lineage>
</organism>
<dbReference type="Proteomes" id="UP000576209">
    <property type="component" value="Unassembled WGS sequence"/>
</dbReference>
<feature type="domain" description="Phytochrome chromophore attachment site" evidence="11">
    <location>
        <begin position="126"/>
        <end position="287"/>
    </location>
</feature>
<dbReference type="Gene3D" id="3.30.450.20">
    <property type="entry name" value="PAS domain"/>
    <property type="match status" value="1"/>
</dbReference>
<dbReference type="EC" id="2.7.13.3" evidence="3"/>
<dbReference type="InterPro" id="IPR003018">
    <property type="entry name" value="GAF"/>
</dbReference>
<dbReference type="InterPro" id="IPR003661">
    <property type="entry name" value="HisK_dim/P_dom"/>
</dbReference>
<comment type="caution">
    <text evidence="13">The sequence shown here is derived from an EMBL/GenBank/DDBJ whole genome shotgun (WGS) entry which is preliminary data.</text>
</comment>
<evidence type="ECO:0000256" key="3">
    <source>
        <dbReference type="ARBA" id="ARBA00012438"/>
    </source>
</evidence>
<dbReference type="FunFam" id="3.30.565.10:FF:000006">
    <property type="entry name" value="Sensor histidine kinase WalK"/>
    <property type="match status" value="1"/>
</dbReference>
<keyword evidence="9" id="KW-0157">Chromophore</keyword>
<evidence type="ECO:0000256" key="7">
    <source>
        <dbReference type="ARBA" id="ARBA00022679"/>
    </source>
</evidence>
<dbReference type="Gene3D" id="3.30.565.10">
    <property type="entry name" value="Histidine kinase-like ATPase, C-terminal domain"/>
    <property type="match status" value="1"/>
</dbReference>
<dbReference type="PROSITE" id="PS50046">
    <property type="entry name" value="PHYTOCHROME_2"/>
    <property type="match status" value="1"/>
</dbReference>
<protein>
    <recommendedName>
        <fullName evidence="3">histidine kinase</fullName>
        <ecNumber evidence="3">2.7.13.3</ecNumber>
    </recommendedName>
</protein>
<dbReference type="Pfam" id="PF02518">
    <property type="entry name" value="HATPase_c"/>
    <property type="match status" value="1"/>
</dbReference>
<evidence type="ECO:0000259" key="11">
    <source>
        <dbReference type="PROSITE" id="PS50046"/>
    </source>
</evidence>
<dbReference type="GO" id="GO:0000155">
    <property type="term" value="F:phosphorelay sensor kinase activity"/>
    <property type="evidence" value="ECO:0007669"/>
    <property type="project" value="InterPro"/>
</dbReference>
<evidence type="ECO:0000313" key="14">
    <source>
        <dbReference type="Proteomes" id="UP000576209"/>
    </source>
</evidence>
<dbReference type="SUPFAM" id="SSF55874">
    <property type="entry name" value="ATPase domain of HSP90 chaperone/DNA topoisomerase II/histidine kinase"/>
    <property type="match status" value="1"/>
</dbReference>
<dbReference type="InterPro" id="IPR005467">
    <property type="entry name" value="His_kinase_dom"/>
</dbReference>
<dbReference type="InterPro" id="IPR043150">
    <property type="entry name" value="Phytochrome_PHY_sf"/>
</dbReference>
<dbReference type="InterPro" id="IPR036097">
    <property type="entry name" value="HisK_dim/P_sf"/>
</dbReference>
<sequence length="716" mass="80708">MKATLEVQHYALILVVERKTLSITAVSEHSAQFCGTPPEQLLRKTLHDVFTSDTLTDLRDSVREDAPGIFVLKDLEGWPEGEYQAIVYAFVDELVIEIEPRRFWPHSGDYSARLNDFTEELEAMPTIDAMLQGLVDGLTYHLGYDRAALVQFDESFNAPVTHESNPGNLPSILDVVFKDEDIPADTRYNQVVDPIHNFVDSGDELIRVQGHYGPGAREIVRRIIAARKPNIHNIQFLRDHGLRTVAYLAIVIDGKLWGSIYAHCTKPLYLDYQMRAFMRIVGRVTQQKLAYHTYSRTLRLRQAANQVRDRLQDHIVQSDNLAHGLTTGGTTLLDLISGTHGAAICSDEELTLHGVAPSEEQVNAVMKWLKQSTGGESVWHTDHLGDLCASARDCADVAAGMLFLPLDVEANQWIIWFKPEIVQTVTYGSAQDDRYPGGRRYQRSTQTLHGYSLPWSEDDIGTAQAIQAFIQDVVMKRYTIARKRNDLLRQAYEDLEVFSYTVGHDLRAPLRGISSFAEILEEDFAEALGETGMSHLKVIQDNAERMRLFMSDLLALSRIDRVNIIINELSVATLVERVLADRITSEVRKFECIVQPDMPPIHGDRNHLVTVFTNLISNAIKYSSQKEAPRIEVGFTGTYRHGCPVFFVADNGIGIPEDQYARVFELFTRSSNADGFQGTGIGLALVKRIINFHEGDIWIESEVGVGTRFYFYTCLD</sequence>
<dbReference type="GO" id="GO:0007234">
    <property type="term" value="P:osmosensory signaling via phosphorelay pathway"/>
    <property type="evidence" value="ECO:0007669"/>
    <property type="project" value="TreeGrafter"/>
</dbReference>
<feature type="domain" description="Histidine kinase" evidence="12">
    <location>
        <begin position="501"/>
        <end position="716"/>
    </location>
</feature>
<dbReference type="SMART" id="SM00388">
    <property type="entry name" value="HisKA"/>
    <property type="match status" value="1"/>
</dbReference>
<dbReference type="SUPFAM" id="SSF55785">
    <property type="entry name" value="PYP-like sensor domain (PAS domain)"/>
    <property type="match status" value="1"/>
</dbReference>
<comment type="catalytic activity">
    <reaction evidence="1">
        <text>ATP + protein L-histidine = ADP + protein N-phospho-L-histidine.</text>
        <dbReference type="EC" id="2.7.13.3"/>
    </reaction>
</comment>
<keyword evidence="5" id="KW-0597">Phosphoprotein</keyword>
<dbReference type="GO" id="GO:0006355">
    <property type="term" value="P:regulation of DNA-templated transcription"/>
    <property type="evidence" value="ECO:0007669"/>
    <property type="project" value="InterPro"/>
</dbReference>
<dbReference type="InterPro" id="IPR050351">
    <property type="entry name" value="BphY/WalK/GraS-like"/>
</dbReference>
<proteinExistence type="inferred from homology"/>
<dbReference type="InterPro" id="IPR016132">
    <property type="entry name" value="Phyto_chromo_attachment"/>
</dbReference>
<accession>A0A840E6Z3</accession>
<dbReference type="PRINTS" id="PR00344">
    <property type="entry name" value="BCTRLSENSOR"/>
</dbReference>
<dbReference type="Gene3D" id="3.30.450.270">
    <property type="match status" value="1"/>
</dbReference>
<dbReference type="GO" id="GO:0009584">
    <property type="term" value="P:detection of visible light"/>
    <property type="evidence" value="ECO:0007669"/>
    <property type="project" value="InterPro"/>
</dbReference>
<dbReference type="SMART" id="SM00387">
    <property type="entry name" value="HATPase_c"/>
    <property type="match status" value="1"/>
</dbReference>
<evidence type="ECO:0000256" key="4">
    <source>
        <dbReference type="ARBA" id="ARBA00022543"/>
    </source>
</evidence>
<keyword evidence="6" id="KW-0716">Sensory transduction</keyword>
<evidence type="ECO:0000256" key="1">
    <source>
        <dbReference type="ARBA" id="ARBA00000085"/>
    </source>
</evidence>
<evidence type="ECO:0000256" key="9">
    <source>
        <dbReference type="ARBA" id="ARBA00022991"/>
    </source>
</evidence>